<name>A0A1T3W1T5_MYCIE</name>
<evidence type="ECO:0000313" key="3">
    <source>
        <dbReference type="Proteomes" id="UP000192739"/>
    </source>
</evidence>
<dbReference type="EMBL" id="MVHT01000021">
    <property type="protein sequence ID" value="ORB06906.1"/>
    <property type="molecule type" value="Genomic_DNA"/>
</dbReference>
<dbReference type="AlphaFoldDB" id="A0A1T3W1T5"/>
<feature type="region of interest" description="Disordered" evidence="1">
    <location>
        <begin position="1"/>
        <end position="41"/>
    </location>
</feature>
<protein>
    <submittedName>
        <fullName evidence="2">Uncharacterized protein</fullName>
    </submittedName>
</protein>
<organism evidence="2 3">
    <name type="scientific">Mycobacterium intermedium</name>
    <dbReference type="NCBI Taxonomy" id="28445"/>
    <lineage>
        <taxon>Bacteria</taxon>
        <taxon>Bacillati</taxon>
        <taxon>Actinomycetota</taxon>
        <taxon>Actinomycetes</taxon>
        <taxon>Mycobacteriales</taxon>
        <taxon>Mycobacteriaceae</taxon>
        <taxon>Mycobacterium</taxon>
        <taxon>Mycobacterium simiae complex</taxon>
    </lineage>
</organism>
<sequence length="86" mass="9203">MTLQRTDYRPVPHVETRHIRPAPSATQEASEPPRGHPGLWAGLPAGPANVIMQLARPTVGYGVTDGRAVSGRGAAPADIENDYHIQ</sequence>
<comment type="caution">
    <text evidence="2">The sequence shown here is derived from an EMBL/GenBank/DDBJ whole genome shotgun (WGS) entry which is preliminary data.</text>
</comment>
<gene>
    <name evidence="2" type="ORF">BST27_10195</name>
</gene>
<accession>A0A1T3W1T5</accession>
<dbReference type="Proteomes" id="UP000192739">
    <property type="component" value="Unassembled WGS sequence"/>
</dbReference>
<reference evidence="2 3" key="1">
    <citation type="submission" date="2017-02" db="EMBL/GenBank/DDBJ databases">
        <title>The new phylogeny of genus Mycobacterium.</title>
        <authorList>
            <person name="Tortoli E."/>
            <person name="Trovato A."/>
            <person name="Cirillo D.M."/>
        </authorList>
    </citation>
    <scope>NUCLEOTIDE SEQUENCE [LARGE SCALE GENOMIC DNA]</scope>
    <source>
        <strain evidence="2 3">DSM 44049</strain>
    </source>
</reference>
<evidence type="ECO:0000313" key="2">
    <source>
        <dbReference type="EMBL" id="ORB06906.1"/>
    </source>
</evidence>
<evidence type="ECO:0000256" key="1">
    <source>
        <dbReference type="SAM" id="MobiDB-lite"/>
    </source>
</evidence>
<feature type="compositionally biased region" description="Basic and acidic residues" evidence="1">
    <location>
        <begin position="1"/>
        <end position="18"/>
    </location>
</feature>
<proteinExistence type="predicted"/>
<feature type="region of interest" description="Disordered" evidence="1">
    <location>
        <begin position="67"/>
        <end position="86"/>
    </location>
</feature>
<keyword evidence="3" id="KW-1185">Reference proteome</keyword>